<dbReference type="InParanoid" id="M0ZLP5"/>
<dbReference type="GO" id="GO:0019199">
    <property type="term" value="F:transmembrane receptor protein kinase activity"/>
    <property type="evidence" value="ECO:0007669"/>
    <property type="project" value="InterPro"/>
</dbReference>
<dbReference type="SUPFAM" id="SSF56112">
    <property type="entry name" value="Protein kinase-like (PK-like)"/>
    <property type="match status" value="1"/>
</dbReference>
<evidence type="ECO:0000259" key="9">
    <source>
        <dbReference type="PROSITE" id="PS50011"/>
    </source>
</evidence>
<dbReference type="EnsemblPlants" id="PGSC0003DMT400003451">
    <property type="protein sequence ID" value="PGSC0003DMT400003451"/>
    <property type="gene ID" value="PGSC0003DMG400001361"/>
</dbReference>
<evidence type="ECO:0000256" key="5">
    <source>
        <dbReference type="ARBA" id="ARBA00022989"/>
    </source>
</evidence>
<dbReference type="HOGENOM" id="CLU_148983_0_0_1"/>
<dbReference type="GO" id="GO:0045087">
    <property type="term" value="P:innate immune response"/>
    <property type="evidence" value="ECO:0007669"/>
    <property type="project" value="InterPro"/>
</dbReference>
<dbReference type="PROSITE" id="PS50011">
    <property type="entry name" value="PROTEIN_KINASE_DOM"/>
    <property type="match status" value="1"/>
</dbReference>
<feature type="transmembrane region" description="Helical" evidence="8">
    <location>
        <begin position="100"/>
        <end position="119"/>
    </location>
</feature>
<evidence type="ECO:0000313" key="10">
    <source>
        <dbReference type="EnsemblPlants" id="PGSC0003DMT400003451"/>
    </source>
</evidence>
<keyword evidence="7" id="KW-1015">Disulfide bond</keyword>
<reference evidence="10" key="2">
    <citation type="submission" date="2015-06" db="UniProtKB">
        <authorList>
            <consortium name="EnsemblPlants"/>
        </authorList>
    </citation>
    <scope>IDENTIFICATION</scope>
    <source>
        <strain evidence="10">DM1-3 516 R44</strain>
    </source>
</reference>
<dbReference type="eggNOG" id="ENOG502QPX8">
    <property type="taxonomic scope" value="Eukaryota"/>
</dbReference>
<evidence type="ECO:0000256" key="6">
    <source>
        <dbReference type="ARBA" id="ARBA00023136"/>
    </source>
</evidence>
<keyword evidence="4" id="KW-0732">Signal</keyword>
<dbReference type="GO" id="GO:0005524">
    <property type="term" value="F:ATP binding"/>
    <property type="evidence" value="ECO:0007669"/>
    <property type="project" value="InterPro"/>
</dbReference>
<dbReference type="PANTHER" id="PTHR46204">
    <property type="entry name" value="CHITIN ELICITOR RECEPTOR KINASE 1-RELATED"/>
    <property type="match status" value="1"/>
</dbReference>
<dbReference type="ExpressionAtlas" id="M0ZLP5">
    <property type="expression patterns" value="baseline and differential"/>
</dbReference>
<evidence type="ECO:0000256" key="4">
    <source>
        <dbReference type="ARBA" id="ARBA00022729"/>
    </source>
</evidence>
<keyword evidence="11" id="KW-1185">Reference proteome</keyword>
<dbReference type="Gene3D" id="3.30.200.20">
    <property type="entry name" value="Phosphorylase Kinase, domain 1"/>
    <property type="match status" value="1"/>
</dbReference>
<dbReference type="Proteomes" id="UP000011115">
    <property type="component" value="Unassembled WGS sequence"/>
</dbReference>
<feature type="domain" description="Protein kinase" evidence="9">
    <location>
        <begin position="48"/>
        <end position="146"/>
    </location>
</feature>
<dbReference type="PaxDb" id="4113-PGSC0003DMT400003451"/>
<keyword evidence="5 8" id="KW-1133">Transmembrane helix</keyword>
<keyword evidence="6 8" id="KW-0472">Membrane</keyword>
<dbReference type="InterPro" id="IPR044812">
    <property type="entry name" value="CERK1/LYK3-like"/>
</dbReference>
<comment type="subcellular location">
    <subcellularLocation>
        <location evidence="1">Cell membrane</location>
        <topology evidence="1">Single-pass membrane protein</topology>
    </subcellularLocation>
</comment>
<dbReference type="GO" id="GO:0005886">
    <property type="term" value="C:plasma membrane"/>
    <property type="evidence" value="ECO:0007669"/>
    <property type="project" value="UniProtKB-SubCell"/>
</dbReference>
<evidence type="ECO:0000256" key="8">
    <source>
        <dbReference type="SAM" id="Phobius"/>
    </source>
</evidence>
<proteinExistence type="predicted"/>
<organism evidence="10 11">
    <name type="scientific">Solanum tuberosum</name>
    <name type="common">Potato</name>
    <dbReference type="NCBI Taxonomy" id="4113"/>
    <lineage>
        <taxon>Eukaryota</taxon>
        <taxon>Viridiplantae</taxon>
        <taxon>Streptophyta</taxon>
        <taxon>Embryophyta</taxon>
        <taxon>Tracheophyta</taxon>
        <taxon>Spermatophyta</taxon>
        <taxon>Magnoliopsida</taxon>
        <taxon>eudicotyledons</taxon>
        <taxon>Gunneridae</taxon>
        <taxon>Pentapetalae</taxon>
        <taxon>asterids</taxon>
        <taxon>lamiids</taxon>
        <taxon>Solanales</taxon>
        <taxon>Solanaceae</taxon>
        <taxon>Solanoideae</taxon>
        <taxon>Solaneae</taxon>
        <taxon>Solanum</taxon>
    </lineage>
</organism>
<reference evidence="11" key="1">
    <citation type="journal article" date="2011" name="Nature">
        <title>Genome sequence and analysis of the tuber crop potato.</title>
        <authorList>
            <consortium name="The Potato Genome Sequencing Consortium"/>
        </authorList>
    </citation>
    <scope>NUCLEOTIDE SEQUENCE [LARGE SCALE GENOMIC DNA]</scope>
    <source>
        <strain evidence="11">cv. DM1-3 516 R44</strain>
    </source>
</reference>
<evidence type="ECO:0000256" key="1">
    <source>
        <dbReference type="ARBA" id="ARBA00004162"/>
    </source>
</evidence>
<dbReference type="Gramene" id="PGSC0003DMT400003451">
    <property type="protein sequence ID" value="PGSC0003DMT400003451"/>
    <property type="gene ID" value="PGSC0003DMG400001361"/>
</dbReference>
<evidence type="ECO:0000313" key="11">
    <source>
        <dbReference type="Proteomes" id="UP000011115"/>
    </source>
</evidence>
<dbReference type="InterPro" id="IPR011009">
    <property type="entry name" value="Kinase-like_dom_sf"/>
</dbReference>
<name>M0ZLP5_SOLTU</name>
<protein>
    <submittedName>
        <fullName evidence="10">LysM type receptor kinase</fullName>
    </submittedName>
</protein>
<keyword evidence="2" id="KW-1003">Cell membrane</keyword>
<dbReference type="AlphaFoldDB" id="M0ZLP5"/>
<dbReference type="PANTHER" id="PTHR46204:SF16">
    <property type="entry name" value="CHITIN ELICITOR RECEPTOR KINASE 1-LIKE"/>
    <property type="match status" value="1"/>
</dbReference>
<evidence type="ECO:0000256" key="2">
    <source>
        <dbReference type="ARBA" id="ARBA00022475"/>
    </source>
</evidence>
<evidence type="ECO:0000256" key="7">
    <source>
        <dbReference type="ARBA" id="ARBA00023157"/>
    </source>
</evidence>
<dbReference type="InterPro" id="IPR000719">
    <property type="entry name" value="Prot_kinase_dom"/>
</dbReference>
<sequence length="146" mass="16738">MTRVKQILRILQKGDLLIRVLLQRVQRIAVDKSVEFSYDELANASDNFSTAYKIGQGGFASVYYGEFRGEKAATKKMDMQSTKEFLAELKVLAHVHHLNLVNSLLILIYYLFLLNYNLFGTCSQSMGKKINIMDSWLVKLANFSYL</sequence>
<accession>M0ZLP5</accession>
<keyword evidence="3 8" id="KW-0812">Transmembrane</keyword>
<evidence type="ECO:0000256" key="3">
    <source>
        <dbReference type="ARBA" id="ARBA00022692"/>
    </source>
</evidence>